<keyword evidence="4" id="KW-1185">Reference proteome</keyword>
<dbReference type="RefSeq" id="WP_211925725.1">
    <property type="nucleotide sequence ID" value="NZ_JAGQFT020000014.1"/>
</dbReference>
<protein>
    <recommendedName>
        <fullName evidence="5">Lipoprotein</fullName>
    </recommendedName>
</protein>
<dbReference type="EMBL" id="JAGQFT020000014">
    <property type="protein sequence ID" value="MBS7458800.1"/>
    <property type="molecule type" value="Genomic_DNA"/>
</dbReference>
<dbReference type="AlphaFoldDB" id="A0A8J7VT26"/>
<evidence type="ECO:0000313" key="3">
    <source>
        <dbReference type="EMBL" id="MBS7458800.1"/>
    </source>
</evidence>
<proteinExistence type="predicted"/>
<dbReference type="Proteomes" id="UP000675747">
    <property type="component" value="Unassembled WGS sequence"/>
</dbReference>
<feature type="chain" id="PRO_5042774191" description="Lipoprotein" evidence="1">
    <location>
        <begin position="21"/>
        <end position="232"/>
    </location>
</feature>
<accession>A0A8J7VT26</accession>
<dbReference type="PROSITE" id="PS51257">
    <property type="entry name" value="PROKAR_LIPOPROTEIN"/>
    <property type="match status" value="1"/>
</dbReference>
<name>A0A8J7VT26_9GAMM</name>
<gene>
    <name evidence="3" type="ORF">KB893_016785</name>
    <name evidence="2" type="ORF">KB893_04390</name>
</gene>
<comment type="caution">
    <text evidence="2">The sequence shown here is derived from an EMBL/GenBank/DDBJ whole genome shotgun (WGS) entry which is preliminary data.</text>
</comment>
<evidence type="ECO:0008006" key="5">
    <source>
        <dbReference type="Google" id="ProtNLM"/>
    </source>
</evidence>
<dbReference type="EMBL" id="JAGQFT010000020">
    <property type="protein sequence ID" value="MBR0561761.1"/>
    <property type="molecule type" value="Genomic_DNA"/>
</dbReference>
<reference evidence="3 4" key="1">
    <citation type="journal article" date="2021" name="Microbiol. Resour. Announc.">
        <title>Draft Genome Sequence of Coralloluteibacterium stylophorae LMG 29479T.</title>
        <authorList>
            <person name="Karlyshev A.V."/>
            <person name="Kudryashova E.B."/>
            <person name="Ariskina E.V."/>
            <person name="Conroy A.P."/>
            <person name="Abidueva E.Y."/>
        </authorList>
    </citation>
    <scope>NUCLEOTIDE SEQUENCE [LARGE SCALE GENOMIC DNA]</scope>
    <source>
        <strain evidence="3 4">LMG 29479</strain>
    </source>
</reference>
<organism evidence="2">
    <name type="scientific">Coralloluteibacterium stylophorae</name>
    <dbReference type="NCBI Taxonomy" id="1776034"/>
    <lineage>
        <taxon>Bacteria</taxon>
        <taxon>Pseudomonadati</taxon>
        <taxon>Pseudomonadota</taxon>
        <taxon>Gammaproteobacteria</taxon>
        <taxon>Lysobacterales</taxon>
        <taxon>Lysobacteraceae</taxon>
        <taxon>Coralloluteibacterium</taxon>
    </lineage>
</organism>
<evidence type="ECO:0000313" key="4">
    <source>
        <dbReference type="Proteomes" id="UP000675747"/>
    </source>
</evidence>
<feature type="signal peptide" evidence="1">
    <location>
        <begin position="1"/>
        <end position="20"/>
    </location>
</feature>
<keyword evidence="1" id="KW-0732">Signal</keyword>
<evidence type="ECO:0000313" key="2">
    <source>
        <dbReference type="EMBL" id="MBR0561761.1"/>
    </source>
</evidence>
<evidence type="ECO:0000256" key="1">
    <source>
        <dbReference type="SAM" id="SignalP"/>
    </source>
</evidence>
<sequence>MASGRAVRLATLLLCGLALGACDREAEREAARQAAAQRAEAAAAQQAAQYETARSERNWGLAKSYGDVLLADYPNTAAAAAVAESLPEVREKAQAERETRRLEGLWSYHLEQVEGGLQRAAVIEAGQPRSPRVRMVLRRHPEWGQSVYLLLDTAEFDCPPGCTVDVAFDGGEAAAFDARKPEENLQALFVEEDARFMEGLAGAKTVTIDTASGGRPLHLVFEVAGVDLARLE</sequence>
<reference evidence="2" key="2">
    <citation type="submission" date="2021-04" db="EMBL/GenBank/DDBJ databases">
        <authorList>
            <person name="Karlyshev A.V."/>
        </authorList>
    </citation>
    <scope>NUCLEOTIDE SEQUENCE</scope>
    <source>
        <strain evidence="2">LMG 29479</strain>
    </source>
</reference>